<dbReference type="KEGG" id="aprs:BI364_08190"/>
<sequence length="234" mass="27099">MDAHSYLIRDTLHASRAIINAVSRGHDRHTSGLVPLERAEALVTKFAERYGVLESASEARQRRRHKLARARLHMGFVGRVEDGRLWWLLLVSREGEGPVTTLEKLYAAQDKHHRIHIMGLELVRYPRPGSVERWSWRLPTDAYRLLLKHAVALARHQDPRQAQALINHEMRRPGYRGIRTQRKELFRAMARARAPLVKRGAAPLVFPESQFWLRMLSADMESIPLGVLVRRLLR</sequence>
<evidence type="ECO:0000313" key="2">
    <source>
        <dbReference type="Proteomes" id="UP000095401"/>
    </source>
</evidence>
<organism evidence="1 2">
    <name type="scientific">Acidihalobacter yilgarnensis</name>
    <dbReference type="NCBI Taxonomy" id="2819280"/>
    <lineage>
        <taxon>Bacteria</taxon>
        <taxon>Pseudomonadati</taxon>
        <taxon>Pseudomonadota</taxon>
        <taxon>Gammaproteobacteria</taxon>
        <taxon>Chromatiales</taxon>
        <taxon>Ectothiorhodospiraceae</taxon>
        <taxon>Acidihalobacter</taxon>
    </lineage>
</organism>
<name>A0A1D8IN96_9GAMM</name>
<reference evidence="2" key="1">
    <citation type="submission" date="2016-09" db="EMBL/GenBank/DDBJ databases">
        <title>Acidihalobacter prosperus F5.</title>
        <authorList>
            <person name="Khaleque H.N."/>
            <person name="Ramsay J.P."/>
            <person name="Kaksonen A.H."/>
            <person name="Boxall N.J."/>
            <person name="Watkin E.L.J."/>
        </authorList>
    </citation>
    <scope>NUCLEOTIDE SEQUENCE [LARGE SCALE GENOMIC DNA]</scope>
    <source>
        <strain evidence="2">F5</strain>
    </source>
</reference>
<gene>
    <name evidence="1" type="ORF">BI364_08190</name>
</gene>
<keyword evidence="2" id="KW-1185">Reference proteome</keyword>
<proteinExistence type="predicted"/>
<protein>
    <submittedName>
        <fullName evidence="1">Uncharacterized protein</fullName>
    </submittedName>
</protein>
<evidence type="ECO:0000313" key="1">
    <source>
        <dbReference type="EMBL" id="AOU97943.1"/>
    </source>
</evidence>
<dbReference type="AlphaFoldDB" id="A0A1D8IN96"/>
<dbReference type="EMBL" id="CP017415">
    <property type="protein sequence ID" value="AOU97943.1"/>
    <property type="molecule type" value="Genomic_DNA"/>
</dbReference>
<accession>A0A1D8IN96</accession>
<dbReference type="Proteomes" id="UP000095401">
    <property type="component" value="Chromosome"/>
</dbReference>